<protein>
    <submittedName>
        <fullName evidence="1">Uncharacterized protein</fullName>
    </submittedName>
</protein>
<accession>S5NHH7</accession>
<sequence>MPGRLMYHQIFTCAQKIFIKKRKYFADNKNNAKSIFNLLFFLY</sequence>
<organism evidence="1 2">
    <name type="scientific">Salmonella bongori N268-08</name>
    <dbReference type="NCBI Taxonomy" id="1197719"/>
    <lineage>
        <taxon>Bacteria</taxon>
        <taxon>Pseudomonadati</taxon>
        <taxon>Pseudomonadota</taxon>
        <taxon>Gammaproteobacteria</taxon>
        <taxon>Enterobacterales</taxon>
        <taxon>Enterobacteriaceae</taxon>
        <taxon>Salmonella</taxon>
    </lineage>
</organism>
<dbReference type="EMBL" id="CP006608">
    <property type="protein sequence ID" value="AGR59712.1"/>
    <property type="molecule type" value="Genomic_DNA"/>
</dbReference>
<dbReference type="HOGENOM" id="CLU_215964_0_0_6"/>
<dbReference type="KEGG" id="sbz:A464_2527"/>
<evidence type="ECO:0000313" key="1">
    <source>
        <dbReference type="EMBL" id="AGR59712.1"/>
    </source>
</evidence>
<gene>
    <name evidence="1" type="ORF">A464_2527</name>
</gene>
<dbReference type="PATRIC" id="fig|1197719.3.peg.2520"/>
<evidence type="ECO:0000313" key="2">
    <source>
        <dbReference type="Proteomes" id="UP000015042"/>
    </source>
</evidence>
<dbReference type="Proteomes" id="UP000015042">
    <property type="component" value="Chromosome"/>
</dbReference>
<proteinExistence type="predicted"/>
<reference evidence="1 2" key="1">
    <citation type="submission" date="2013-07" db="EMBL/GenBank/DDBJ databases">
        <title>Genome sequence of Salmonella bongori N268-08 - a rare clinical isolate.</title>
        <authorList>
            <person name="Marti R."/>
            <person name="Hagens S."/>
            <person name="Loessner M.J."/>
            <person name="Klumpp J."/>
        </authorList>
    </citation>
    <scope>NUCLEOTIDE SEQUENCE [LARGE SCALE GENOMIC DNA]</scope>
    <source>
        <strain evidence="1 2">N268-08</strain>
    </source>
</reference>
<dbReference type="AlphaFoldDB" id="S5NHH7"/>
<name>S5NHH7_SALBN</name>